<dbReference type="InterPro" id="IPR002931">
    <property type="entry name" value="Transglutaminase-like"/>
</dbReference>
<protein>
    <recommendedName>
        <fullName evidence="2">Transglutaminase-like domain-containing protein</fullName>
    </recommendedName>
</protein>
<dbReference type="InterPro" id="IPR052557">
    <property type="entry name" value="CAP/Cytokinesis_protein"/>
</dbReference>
<proteinExistence type="predicted"/>
<dbReference type="SUPFAM" id="SSF49265">
    <property type="entry name" value="Fibronectin type III"/>
    <property type="match status" value="1"/>
</dbReference>
<feature type="signal peptide" evidence="1">
    <location>
        <begin position="1"/>
        <end position="20"/>
    </location>
</feature>
<sequence length="403" mass="46361">MKKRIYSIIIAVVLMLSSIAAPTKVSALEIPYRVDVTKYTSDEANASAQIREQVKAHANTVTVYVRTKDKDLYAVFNRIWNNAFAETTNPDEGDYLYWQMSSMAASYNALMRKEKGSNTYYTKYTINVDYFISLEQEQMLTQELNIINESFGFTETTTDYEKVKTIYDYICHNVTYDYSDNNMKFTAYAAVTTGKSVCQGYATLFYRLVKMQGISSRVIAGHGTNTDVYHGWNIVKLGNLYYNVDATWDAANYNHGHAYEYFLKGDVFEDHTRNDDYKTKSFYATYPMAADDYVEGVEAVASAETVNSTFTMNKTSIKKLTRKKISFNKIAEATGYEIQYSTNKKFASKKKMTTTKTICKFSKLSKKKTYYFRVRGYRKAGSGKIYTKWSTVKKIKKIKKIKK</sequence>
<dbReference type="InterPro" id="IPR013783">
    <property type="entry name" value="Ig-like_fold"/>
</dbReference>
<reference evidence="3" key="1">
    <citation type="submission" date="2022-09" db="EMBL/GenBank/DDBJ databases">
        <title>Eubacterium sp. LFL-14 isolated from human feces.</title>
        <authorList>
            <person name="Liu F."/>
        </authorList>
    </citation>
    <scope>NUCLEOTIDE SEQUENCE</scope>
    <source>
        <strain evidence="3">LFL-14</strain>
    </source>
</reference>
<evidence type="ECO:0000256" key="1">
    <source>
        <dbReference type="SAM" id="SignalP"/>
    </source>
</evidence>
<dbReference type="Proteomes" id="UP001431199">
    <property type="component" value="Unassembled WGS sequence"/>
</dbReference>
<feature type="chain" id="PRO_5047293812" description="Transglutaminase-like domain-containing protein" evidence="1">
    <location>
        <begin position="21"/>
        <end position="403"/>
    </location>
</feature>
<name>A0ABT2LY96_9FIRM</name>
<dbReference type="EMBL" id="JAODBU010000003">
    <property type="protein sequence ID" value="MCT7398262.1"/>
    <property type="molecule type" value="Genomic_DNA"/>
</dbReference>
<gene>
    <name evidence="3" type="ORF">N5B56_04055</name>
</gene>
<dbReference type="InterPro" id="IPR036116">
    <property type="entry name" value="FN3_sf"/>
</dbReference>
<evidence type="ECO:0000259" key="2">
    <source>
        <dbReference type="Pfam" id="PF01841"/>
    </source>
</evidence>
<dbReference type="SUPFAM" id="SSF54001">
    <property type="entry name" value="Cysteine proteinases"/>
    <property type="match status" value="1"/>
</dbReference>
<evidence type="ECO:0000313" key="3">
    <source>
        <dbReference type="EMBL" id="MCT7398262.1"/>
    </source>
</evidence>
<dbReference type="Gene3D" id="2.60.40.10">
    <property type="entry name" value="Immunoglobulins"/>
    <property type="match status" value="1"/>
</dbReference>
<dbReference type="InterPro" id="IPR038765">
    <property type="entry name" value="Papain-like_cys_pep_sf"/>
</dbReference>
<dbReference type="Gene3D" id="3.10.620.30">
    <property type="match status" value="1"/>
</dbReference>
<feature type="domain" description="Transglutaminase-like" evidence="2">
    <location>
        <begin position="156"/>
        <end position="246"/>
    </location>
</feature>
<organism evidence="3 4">
    <name type="scientific">Eubacterium album</name>
    <dbReference type="NCBI Taxonomy" id="2978477"/>
    <lineage>
        <taxon>Bacteria</taxon>
        <taxon>Bacillati</taxon>
        <taxon>Bacillota</taxon>
        <taxon>Clostridia</taxon>
        <taxon>Eubacteriales</taxon>
        <taxon>Eubacteriaceae</taxon>
        <taxon>Eubacterium</taxon>
    </lineage>
</organism>
<dbReference type="Pfam" id="PF01841">
    <property type="entry name" value="Transglut_core"/>
    <property type="match status" value="1"/>
</dbReference>
<comment type="caution">
    <text evidence="3">The sequence shown here is derived from an EMBL/GenBank/DDBJ whole genome shotgun (WGS) entry which is preliminary data.</text>
</comment>
<dbReference type="PANTHER" id="PTHR46333">
    <property type="entry name" value="CYTOKINESIS PROTEIN 3"/>
    <property type="match status" value="1"/>
</dbReference>
<keyword evidence="1" id="KW-0732">Signal</keyword>
<dbReference type="PANTHER" id="PTHR46333:SF2">
    <property type="entry name" value="CYTOKINESIS PROTEIN 3"/>
    <property type="match status" value="1"/>
</dbReference>
<accession>A0ABT2LY96</accession>
<evidence type="ECO:0000313" key="4">
    <source>
        <dbReference type="Proteomes" id="UP001431199"/>
    </source>
</evidence>
<keyword evidence="4" id="KW-1185">Reference proteome</keyword>
<dbReference type="RefSeq" id="WP_260978430.1">
    <property type="nucleotide sequence ID" value="NZ_JAODBU010000003.1"/>
</dbReference>